<gene>
    <name evidence="1" type="ORF">CCAM_LOCUS6516</name>
</gene>
<evidence type="ECO:0000313" key="2">
    <source>
        <dbReference type="Proteomes" id="UP000595140"/>
    </source>
</evidence>
<organism evidence="1 2">
    <name type="scientific">Cuscuta campestris</name>
    <dbReference type="NCBI Taxonomy" id="132261"/>
    <lineage>
        <taxon>Eukaryota</taxon>
        <taxon>Viridiplantae</taxon>
        <taxon>Streptophyta</taxon>
        <taxon>Embryophyta</taxon>
        <taxon>Tracheophyta</taxon>
        <taxon>Spermatophyta</taxon>
        <taxon>Magnoliopsida</taxon>
        <taxon>eudicotyledons</taxon>
        <taxon>Gunneridae</taxon>
        <taxon>Pentapetalae</taxon>
        <taxon>asterids</taxon>
        <taxon>lamiids</taxon>
        <taxon>Solanales</taxon>
        <taxon>Convolvulaceae</taxon>
        <taxon>Cuscuteae</taxon>
        <taxon>Cuscuta</taxon>
        <taxon>Cuscuta subgen. Grammica</taxon>
        <taxon>Cuscuta sect. Cleistogrammica</taxon>
    </lineage>
</organism>
<sequence length="66" mass="7759">MPFFNQITATQLKCSSNCMRLTKETLINKRQFEIKYSIRLIKNILKSDSDQSQVIDCLQMLVDFLN</sequence>
<dbReference type="Proteomes" id="UP000595140">
    <property type="component" value="Unassembled WGS sequence"/>
</dbReference>
<accession>A0A484KHB2</accession>
<dbReference type="AlphaFoldDB" id="A0A484KHB2"/>
<name>A0A484KHB2_9ASTE</name>
<evidence type="ECO:0000313" key="1">
    <source>
        <dbReference type="EMBL" id="VFQ64740.1"/>
    </source>
</evidence>
<reference evidence="1 2" key="1">
    <citation type="submission" date="2018-04" db="EMBL/GenBank/DDBJ databases">
        <authorList>
            <person name="Vogel A."/>
        </authorList>
    </citation>
    <scope>NUCLEOTIDE SEQUENCE [LARGE SCALE GENOMIC DNA]</scope>
</reference>
<dbReference type="EMBL" id="OOIL02000426">
    <property type="protein sequence ID" value="VFQ64740.1"/>
    <property type="molecule type" value="Genomic_DNA"/>
</dbReference>
<proteinExistence type="predicted"/>
<protein>
    <submittedName>
        <fullName evidence="1">Uncharacterized protein</fullName>
    </submittedName>
</protein>
<keyword evidence="2" id="KW-1185">Reference proteome</keyword>